<name>A0ACC2NZ90_9HYME</name>
<keyword evidence="2" id="KW-1185">Reference proteome</keyword>
<dbReference type="Proteomes" id="UP001239111">
    <property type="component" value="Chromosome 2"/>
</dbReference>
<evidence type="ECO:0000313" key="2">
    <source>
        <dbReference type="Proteomes" id="UP001239111"/>
    </source>
</evidence>
<accession>A0ACC2NZ90</accession>
<comment type="caution">
    <text evidence="1">The sequence shown here is derived from an EMBL/GenBank/DDBJ whole genome shotgun (WGS) entry which is preliminary data.</text>
</comment>
<protein>
    <submittedName>
        <fullName evidence="1">Uncharacterized protein</fullName>
    </submittedName>
</protein>
<sequence length="314" mass="35478">MLVSVNRYIVFIVPEIGKQEKEFGSMFALDPISSIHFKLDLPSDLRYDNQYVGMIDDYNRIGNQIHVVVRNHSICGWRPSCKVTFNDRGQLDLELDQPLKIFPYELAKFIDISKTFGSRATGDFILARTVSEPTNVRSFYIDPSGFSTDVQTFKEPEYSVLMFSNTANLFGYCSPIEPFEELECIQYHRESGTTVAVNFSAKSLSKSNADAYIVSFAHFERSIFLFAFLECGKEGKSVCKTAKVATVNSKGALLKTMLISDDLECPLPQPYVEYVSSSIAEIGNQFCFYFVCGVKDFSYESALIHTKCILKSFL</sequence>
<reference evidence="1" key="1">
    <citation type="submission" date="2023-04" db="EMBL/GenBank/DDBJ databases">
        <title>A chromosome-level genome assembly of the parasitoid wasp Eretmocerus hayati.</title>
        <authorList>
            <person name="Zhong Y."/>
            <person name="Liu S."/>
            <person name="Liu Y."/>
        </authorList>
    </citation>
    <scope>NUCLEOTIDE SEQUENCE</scope>
    <source>
        <strain evidence="1">ZJU_SS_LIU_2023</strain>
    </source>
</reference>
<dbReference type="EMBL" id="CM056742">
    <property type="protein sequence ID" value="KAJ8676457.1"/>
    <property type="molecule type" value="Genomic_DNA"/>
</dbReference>
<proteinExistence type="predicted"/>
<gene>
    <name evidence="1" type="ORF">QAD02_012244</name>
</gene>
<organism evidence="1 2">
    <name type="scientific">Eretmocerus hayati</name>
    <dbReference type="NCBI Taxonomy" id="131215"/>
    <lineage>
        <taxon>Eukaryota</taxon>
        <taxon>Metazoa</taxon>
        <taxon>Ecdysozoa</taxon>
        <taxon>Arthropoda</taxon>
        <taxon>Hexapoda</taxon>
        <taxon>Insecta</taxon>
        <taxon>Pterygota</taxon>
        <taxon>Neoptera</taxon>
        <taxon>Endopterygota</taxon>
        <taxon>Hymenoptera</taxon>
        <taxon>Apocrita</taxon>
        <taxon>Proctotrupomorpha</taxon>
        <taxon>Chalcidoidea</taxon>
        <taxon>Aphelinidae</taxon>
        <taxon>Aphelininae</taxon>
        <taxon>Eretmocerus</taxon>
    </lineage>
</organism>
<evidence type="ECO:0000313" key="1">
    <source>
        <dbReference type="EMBL" id="KAJ8676457.1"/>
    </source>
</evidence>